<reference evidence="1" key="1">
    <citation type="submission" date="2022-10" db="EMBL/GenBank/DDBJ databases">
        <title>Culturing micro-colonial fungi from biological soil crusts in the Mojave desert and describing Neophaeococcomyces mojavensis, and introducing the new genera and species Taxawa tesnikishii.</title>
        <authorList>
            <person name="Kurbessoian T."/>
            <person name="Stajich J.E."/>
        </authorList>
    </citation>
    <scope>NUCLEOTIDE SEQUENCE</scope>
    <source>
        <strain evidence="1">JES_112</strain>
    </source>
</reference>
<dbReference type="EMBL" id="JAPDRQ010000137">
    <property type="protein sequence ID" value="KAJ9653909.1"/>
    <property type="molecule type" value="Genomic_DNA"/>
</dbReference>
<keyword evidence="1" id="KW-0560">Oxidoreductase</keyword>
<evidence type="ECO:0000313" key="1">
    <source>
        <dbReference type="EMBL" id="KAJ9653909.1"/>
    </source>
</evidence>
<dbReference type="Proteomes" id="UP001172386">
    <property type="component" value="Unassembled WGS sequence"/>
</dbReference>
<organism evidence="1 2">
    <name type="scientific">Neophaeococcomyces mojaviensis</name>
    <dbReference type="NCBI Taxonomy" id="3383035"/>
    <lineage>
        <taxon>Eukaryota</taxon>
        <taxon>Fungi</taxon>
        <taxon>Dikarya</taxon>
        <taxon>Ascomycota</taxon>
        <taxon>Pezizomycotina</taxon>
        <taxon>Eurotiomycetes</taxon>
        <taxon>Chaetothyriomycetidae</taxon>
        <taxon>Chaetothyriales</taxon>
        <taxon>Chaetothyriales incertae sedis</taxon>
        <taxon>Neophaeococcomyces</taxon>
    </lineage>
</organism>
<evidence type="ECO:0000313" key="2">
    <source>
        <dbReference type="Proteomes" id="UP001172386"/>
    </source>
</evidence>
<comment type="caution">
    <text evidence="1">The sequence shown here is derived from an EMBL/GenBank/DDBJ whole genome shotgun (WGS) entry which is preliminary data.</text>
</comment>
<accession>A0ACC3A1K8</accession>
<name>A0ACC3A1K8_9EURO</name>
<gene>
    <name evidence="1" type="primary">BNA4</name>
    <name evidence="1" type="ORF">H2198_006960</name>
</gene>
<dbReference type="EC" id="1.14.13.9" evidence="1"/>
<proteinExistence type="predicted"/>
<sequence>MAPQRCGRPKSWRKTVIVGAGPVGSLAALYAANRGDEVEVYEMRADLRDTTTTPLNFTKSINLALSERGIKALHGSGYDGLLDSIFATTIPMHGRMIHTKSRSGQFVEEAQAYDVHGRFQRSVDRNELNRCLLNKLETMPNVTLHFQQKLTGADFKRKKAWFEDLKSAKAETSSSRAVRAQELEVPFDLMIGADGAHSAVRFHMMKFARVNYTQDYIDCLWSEFTMKPDMLAKYPHGYRISPNHLHIWPAGSSMFIALPSPGGTFICTLFGPVALFSQLEKACADNDNNAFVAVFDELFPGVTQHIPADELVSEFKKNPHLPLINIKCTPHHFSSSAVIVGDSANAMVPFYGQGMNAGLESVQVLFDIIDRSKFAQSRSEAGFSQHGDEEIDWTDPEQCLAAALQEYTNIRTPDTYAIADLALGNYAEMRSGVVNGGYKLRKWVEEKLDKWVPSLGWKTQYARVSFGHERYSEVIEKARRQGTVLNAAFDVIGLGAVGGIAFYVWKYTRLGRS</sequence>
<keyword evidence="2" id="KW-1185">Reference proteome</keyword>
<protein>
    <submittedName>
        <fullName evidence="1">Kynurenine 3-monooxygenase, mitochondrial</fullName>
        <ecNumber evidence="1">1.14.13.9</ecNumber>
    </submittedName>
</protein>